<dbReference type="PANTHER" id="PTHR33442">
    <property type="entry name" value="TRANS-3-HYDROXY-L-PROLINE DEHYDRATASE"/>
    <property type="match status" value="1"/>
</dbReference>
<dbReference type="EMBL" id="AZHW01000577">
    <property type="protein sequence ID" value="ETW98196.1"/>
    <property type="molecule type" value="Genomic_DNA"/>
</dbReference>
<dbReference type="HOGENOM" id="CLU_036729_2_0_7"/>
<dbReference type="PANTHER" id="PTHR33442:SF5">
    <property type="entry name" value="BIFUNCTIONAL TRANS-3-HYDROXY-L-PROLINE DEHYDRATASE_2-EPIMERASE"/>
    <property type="match status" value="1"/>
</dbReference>
<evidence type="ECO:0008006" key="5">
    <source>
        <dbReference type="Google" id="ProtNLM"/>
    </source>
</evidence>
<dbReference type="AlphaFoldDB" id="W4LLG1"/>
<dbReference type="GO" id="GO:0047580">
    <property type="term" value="F:4-hydroxyproline epimerase activity"/>
    <property type="evidence" value="ECO:0007669"/>
    <property type="project" value="TreeGrafter"/>
</dbReference>
<protein>
    <recommendedName>
        <fullName evidence="5">Proline racemase</fullName>
    </recommendedName>
</protein>
<gene>
    <name evidence="3" type="ORF">ETSY1_19720</name>
</gene>
<comment type="similarity">
    <text evidence="1">Belongs to the proline racemase family.</text>
</comment>
<organism evidence="3 4">
    <name type="scientific">Entotheonella factor</name>
    <dbReference type="NCBI Taxonomy" id="1429438"/>
    <lineage>
        <taxon>Bacteria</taxon>
        <taxon>Pseudomonadati</taxon>
        <taxon>Nitrospinota/Tectimicrobiota group</taxon>
        <taxon>Candidatus Tectimicrobiota</taxon>
        <taxon>Candidatus Entotheonellia</taxon>
        <taxon>Candidatus Entotheonellales</taxon>
        <taxon>Candidatus Entotheonellaceae</taxon>
        <taxon>Candidatus Entotheonella</taxon>
    </lineage>
</organism>
<feature type="active site" description="Proton acceptor" evidence="2">
    <location>
        <position position="91"/>
    </location>
</feature>
<dbReference type="Proteomes" id="UP000019141">
    <property type="component" value="Unassembled WGS sequence"/>
</dbReference>
<comment type="caution">
    <text evidence="3">The sequence shown here is derived from an EMBL/GenBank/DDBJ whole genome shotgun (WGS) entry which is preliminary data.</text>
</comment>
<accession>W4LLG1</accession>
<dbReference type="Gene3D" id="3.10.310.10">
    <property type="entry name" value="Diaminopimelate Epimerase, Chain A, domain 1"/>
    <property type="match status" value="2"/>
</dbReference>
<dbReference type="PIRSF" id="PIRSF029792">
    <property type="entry name" value="Pro_racemase"/>
    <property type="match status" value="1"/>
</dbReference>
<dbReference type="Pfam" id="PF05544">
    <property type="entry name" value="Pro_racemase"/>
    <property type="match status" value="1"/>
</dbReference>
<evidence type="ECO:0000256" key="1">
    <source>
        <dbReference type="ARBA" id="ARBA00007529"/>
    </source>
</evidence>
<evidence type="ECO:0000256" key="2">
    <source>
        <dbReference type="PIRSR" id="PIRSR029792-1"/>
    </source>
</evidence>
<feature type="active site" description="Proton donor" evidence="2">
    <location>
        <position position="258"/>
    </location>
</feature>
<dbReference type="InterPro" id="IPR008794">
    <property type="entry name" value="Pro_racemase_fam"/>
</dbReference>
<sequence length="345" mass="36947">MRMDRMITVVGCHAEGEVGRVITGGILPPPGKTLFEQKRYLETEADALRRLLLFEPRGGMFVHANLVVPPTQPGVDAGFIIMEPTDYPPMSGSNSMCVVTVLLETGMVAMAEPETRLVLETPGGLIEARAECRGGKCERVTVHNVPSFVSVLDAAVEVPGLGTLSVDVAYGGAFFALVDGTSLGFHFTPDEARDFVEVGETIKAAVAEQHPVVHPENPDIHTVTFTEFTAPVHLDRDGVKTGQNTVVISPGKLDRSPCGTGTSARLAALHARGQIDIGEPYRSTSIIGSVFHAEIVATAMAGDRPAIVSSLSGRAWITGLHQYTLDPSDPFPQGYTLSDTWYRVL</sequence>
<dbReference type="PATRIC" id="fig|1429438.4.peg.3840"/>
<evidence type="ECO:0000313" key="4">
    <source>
        <dbReference type="Proteomes" id="UP000019141"/>
    </source>
</evidence>
<keyword evidence="4" id="KW-1185">Reference proteome</keyword>
<dbReference type="FunFam" id="3.10.310.10:FF:000005">
    <property type="entry name" value="Proline racemase"/>
    <property type="match status" value="1"/>
</dbReference>
<reference evidence="3 4" key="1">
    <citation type="journal article" date="2014" name="Nature">
        <title>An environmental bacterial taxon with a large and distinct metabolic repertoire.</title>
        <authorList>
            <person name="Wilson M.C."/>
            <person name="Mori T."/>
            <person name="Ruckert C."/>
            <person name="Uria A.R."/>
            <person name="Helf M.J."/>
            <person name="Takada K."/>
            <person name="Gernert C."/>
            <person name="Steffens U.A."/>
            <person name="Heycke N."/>
            <person name="Schmitt S."/>
            <person name="Rinke C."/>
            <person name="Helfrich E.J."/>
            <person name="Brachmann A.O."/>
            <person name="Gurgui C."/>
            <person name="Wakimoto T."/>
            <person name="Kracht M."/>
            <person name="Crusemann M."/>
            <person name="Hentschel U."/>
            <person name="Abe I."/>
            <person name="Matsunaga S."/>
            <person name="Kalinowski J."/>
            <person name="Takeyama H."/>
            <person name="Piel J."/>
        </authorList>
    </citation>
    <scope>NUCLEOTIDE SEQUENCE [LARGE SCALE GENOMIC DNA]</scope>
    <source>
        <strain evidence="4">TSY1</strain>
    </source>
</reference>
<dbReference type="SFLD" id="SFLDS00028">
    <property type="entry name" value="Proline_Racemase"/>
    <property type="match status" value="1"/>
</dbReference>
<name>W4LLG1_ENTF1</name>
<dbReference type="SUPFAM" id="SSF54506">
    <property type="entry name" value="Diaminopimelate epimerase-like"/>
    <property type="match status" value="1"/>
</dbReference>
<evidence type="ECO:0000313" key="3">
    <source>
        <dbReference type="EMBL" id="ETW98196.1"/>
    </source>
</evidence>
<proteinExistence type="inferred from homology"/>